<dbReference type="PANTHER" id="PTHR47572">
    <property type="entry name" value="LIPOPROTEIN-RELATED"/>
    <property type="match status" value="1"/>
</dbReference>
<proteinExistence type="predicted"/>
<keyword evidence="6" id="KW-1185">Reference proteome</keyword>
<evidence type="ECO:0000256" key="1">
    <source>
        <dbReference type="ARBA" id="ARBA00022801"/>
    </source>
</evidence>
<evidence type="ECO:0000259" key="4">
    <source>
        <dbReference type="Pfam" id="PF08450"/>
    </source>
</evidence>
<comment type="cofactor">
    <cofactor evidence="3">
        <name>Zn(2+)</name>
        <dbReference type="ChEBI" id="CHEBI:29105"/>
    </cofactor>
    <text evidence="3">Binds 1 divalent metal cation per subunit.</text>
</comment>
<reference evidence="5 6" key="1">
    <citation type="submission" date="2019-02" db="EMBL/GenBank/DDBJ databases">
        <title>Deep-cultivation of Planctomycetes and their phenomic and genomic characterization uncovers novel biology.</title>
        <authorList>
            <person name="Wiegand S."/>
            <person name="Jogler M."/>
            <person name="Boedeker C."/>
            <person name="Pinto D."/>
            <person name="Vollmers J."/>
            <person name="Rivas-Marin E."/>
            <person name="Kohn T."/>
            <person name="Peeters S.H."/>
            <person name="Heuer A."/>
            <person name="Rast P."/>
            <person name="Oberbeckmann S."/>
            <person name="Bunk B."/>
            <person name="Jeske O."/>
            <person name="Meyerdierks A."/>
            <person name="Storesund J.E."/>
            <person name="Kallscheuer N."/>
            <person name="Luecker S."/>
            <person name="Lage O.M."/>
            <person name="Pohl T."/>
            <person name="Merkel B.J."/>
            <person name="Hornburger P."/>
            <person name="Mueller R.-W."/>
            <person name="Bruemmer F."/>
            <person name="Labrenz M."/>
            <person name="Spormann A.M."/>
            <person name="Op den Camp H."/>
            <person name="Overmann J."/>
            <person name="Amann R."/>
            <person name="Jetten M.S.M."/>
            <person name="Mascher T."/>
            <person name="Medema M.H."/>
            <person name="Devos D.P."/>
            <person name="Kaster A.-K."/>
            <person name="Ovreas L."/>
            <person name="Rohde M."/>
            <person name="Galperin M.Y."/>
            <person name="Jogler C."/>
        </authorList>
    </citation>
    <scope>NUCLEOTIDE SEQUENCE [LARGE SCALE GENOMIC DNA]</scope>
    <source>
        <strain evidence="5 6">ETA_A8</strain>
    </source>
</reference>
<dbReference type="InterPro" id="IPR013658">
    <property type="entry name" value="SGL"/>
</dbReference>
<feature type="binding site" evidence="3">
    <location>
        <position position="238"/>
    </location>
    <ligand>
        <name>a divalent metal cation</name>
        <dbReference type="ChEBI" id="CHEBI:60240"/>
    </ligand>
</feature>
<sequence length="312" mass="33902">MFKQLSCSFIAVVALAMTLRAEEAESLVASGAKIEKLASGMKFTEGPAWFPAKKTLVFSDIPNSKLMQWREGEGLSVFRPSEQANGNILDLDGRLVSCQHAARNLVRTETDGTISVLVDKFDGKRFNSPNDVAVRSDGTLWFTDPPWGLTGAAEVPGHWVYKFDPATKTVVPVVKDLAMPNGINFSPDETRLYIADTGGHAKHPDPAFHKLPAGVHCYEVSKAGELGKKLFTIKEGSDGMTIDVKGNLYTTHGGVNIYNADGKLLEKIEVPEGPANVCFGGEDMRTLFITARTSLYSIRMKNPGAKPVGAKW</sequence>
<feature type="binding site" evidence="3">
    <location>
        <position position="45"/>
    </location>
    <ligand>
        <name>a divalent metal cation</name>
        <dbReference type="ChEBI" id="CHEBI:60240"/>
    </ligand>
</feature>
<dbReference type="AlphaFoldDB" id="A0A517YDA2"/>
<dbReference type="SUPFAM" id="SSF63829">
    <property type="entry name" value="Calcium-dependent phosphotriesterase"/>
    <property type="match status" value="1"/>
</dbReference>
<dbReference type="PANTHER" id="PTHR47572:SF4">
    <property type="entry name" value="LACTONASE DRP35"/>
    <property type="match status" value="1"/>
</dbReference>
<feature type="binding site" evidence="3">
    <location>
        <position position="130"/>
    </location>
    <ligand>
        <name>substrate</name>
    </ligand>
</feature>
<gene>
    <name evidence="5" type="primary">gnl_4</name>
    <name evidence="5" type="ORF">ETAA8_33140</name>
</gene>
<dbReference type="KEGG" id="aagg:ETAA8_33140"/>
<name>A0A517YDA2_9BACT</name>
<evidence type="ECO:0000313" key="5">
    <source>
        <dbReference type="EMBL" id="QDU28214.1"/>
    </source>
</evidence>
<keyword evidence="3" id="KW-0862">Zinc</keyword>
<protein>
    <submittedName>
        <fullName evidence="5">Gluconolactonase</fullName>
        <ecNumber evidence="5">3.1.1.17</ecNumber>
    </submittedName>
</protein>
<feature type="domain" description="SMP-30/Gluconolactonase/LRE-like region" evidence="4">
    <location>
        <begin position="43"/>
        <end position="291"/>
    </location>
</feature>
<dbReference type="GO" id="GO:0046872">
    <property type="term" value="F:metal ion binding"/>
    <property type="evidence" value="ECO:0007669"/>
    <property type="project" value="UniProtKB-KW"/>
</dbReference>
<feature type="binding site" evidence="3">
    <location>
        <position position="181"/>
    </location>
    <ligand>
        <name>a divalent metal cation</name>
        <dbReference type="ChEBI" id="CHEBI:60240"/>
    </ligand>
</feature>
<feature type="active site" description="Proton donor/acceptor" evidence="2">
    <location>
        <position position="238"/>
    </location>
</feature>
<dbReference type="InterPro" id="IPR005511">
    <property type="entry name" value="SMP-30"/>
</dbReference>
<dbReference type="GO" id="GO:0004341">
    <property type="term" value="F:gluconolactonase activity"/>
    <property type="evidence" value="ECO:0007669"/>
    <property type="project" value="UniProtKB-EC"/>
</dbReference>
<keyword evidence="1 5" id="KW-0378">Hydrolase</keyword>
<dbReference type="PRINTS" id="PR01790">
    <property type="entry name" value="SMP30FAMILY"/>
</dbReference>
<accession>A0A517YDA2</accession>
<organism evidence="5 6">
    <name type="scientific">Anatilimnocola aggregata</name>
    <dbReference type="NCBI Taxonomy" id="2528021"/>
    <lineage>
        <taxon>Bacteria</taxon>
        <taxon>Pseudomonadati</taxon>
        <taxon>Planctomycetota</taxon>
        <taxon>Planctomycetia</taxon>
        <taxon>Pirellulales</taxon>
        <taxon>Pirellulaceae</taxon>
        <taxon>Anatilimnocola</taxon>
    </lineage>
</organism>
<keyword evidence="3" id="KW-0479">Metal-binding</keyword>
<dbReference type="EC" id="3.1.1.17" evidence="5"/>
<dbReference type="InterPro" id="IPR051262">
    <property type="entry name" value="SMP-30/CGR1_Lactonase"/>
</dbReference>
<evidence type="ECO:0000256" key="2">
    <source>
        <dbReference type="PIRSR" id="PIRSR605511-1"/>
    </source>
</evidence>
<evidence type="ECO:0000256" key="3">
    <source>
        <dbReference type="PIRSR" id="PIRSR605511-2"/>
    </source>
</evidence>
<dbReference type="InterPro" id="IPR011042">
    <property type="entry name" value="6-blade_b-propeller_TolB-like"/>
</dbReference>
<dbReference type="RefSeq" id="WP_202921865.1">
    <property type="nucleotide sequence ID" value="NZ_CP036274.1"/>
</dbReference>
<evidence type="ECO:0000313" key="6">
    <source>
        <dbReference type="Proteomes" id="UP000315017"/>
    </source>
</evidence>
<dbReference type="Proteomes" id="UP000315017">
    <property type="component" value="Chromosome"/>
</dbReference>
<dbReference type="Gene3D" id="2.120.10.30">
    <property type="entry name" value="TolB, C-terminal domain"/>
    <property type="match status" value="1"/>
</dbReference>
<dbReference type="Pfam" id="PF08450">
    <property type="entry name" value="SGL"/>
    <property type="match status" value="1"/>
</dbReference>
<dbReference type="EMBL" id="CP036274">
    <property type="protein sequence ID" value="QDU28214.1"/>
    <property type="molecule type" value="Genomic_DNA"/>
</dbReference>